<keyword evidence="1" id="KW-0472">Membrane</keyword>
<comment type="caution">
    <text evidence="2">The sequence shown here is derived from an EMBL/GenBank/DDBJ whole genome shotgun (WGS) entry which is preliminary data.</text>
</comment>
<dbReference type="HOGENOM" id="CLU_014826_0_0_1"/>
<dbReference type="STRING" id="1381753.V2X191"/>
<proteinExistence type="predicted"/>
<accession>V2X191</accession>
<protein>
    <submittedName>
        <fullName evidence="2">Uncharacterized protein</fullName>
    </submittedName>
</protein>
<reference evidence="2 3" key="1">
    <citation type="journal article" date="2014" name="BMC Genomics">
        <title>Genome and secretome analysis of the hemibiotrophic fungal pathogen, Moniliophthora roreri, which causes frosty pod rot disease of cacao: mechanisms of the biotrophic and necrotrophic phases.</title>
        <authorList>
            <person name="Meinhardt L.W."/>
            <person name="Costa G.G.L."/>
            <person name="Thomazella D.P.T."/>
            <person name="Teixeira P.J.P.L."/>
            <person name="Carazzolle M.F."/>
            <person name="Schuster S.C."/>
            <person name="Carlson J.E."/>
            <person name="Guiltinan M.J."/>
            <person name="Mieczkowski P."/>
            <person name="Farmer A."/>
            <person name="Ramaraj T."/>
            <person name="Crozier J."/>
            <person name="Davis R.E."/>
            <person name="Shao J."/>
            <person name="Melnick R.L."/>
            <person name="Pereira G.A.G."/>
            <person name="Bailey B.A."/>
        </authorList>
    </citation>
    <scope>NUCLEOTIDE SEQUENCE [LARGE SCALE GENOMIC DNA]</scope>
    <source>
        <strain evidence="2 3">MCA 2997</strain>
    </source>
</reference>
<organism evidence="2 3">
    <name type="scientific">Moniliophthora roreri (strain MCA 2997)</name>
    <name type="common">Cocoa frosty pod rot fungus</name>
    <name type="synonym">Crinipellis roreri</name>
    <dbReference type="NCBI Taxonomy" id="1381753"/>
    <lineage>
        <taxon>Eukaryota</taxon>
        <taxon>Fungi</taxon>
        <taxon>Dikarya</taxon>
        <taxon>Basidiomycota</taxon>
        <taxon>Agaricomycotina</taxon>
        <taxon>Agaricomycetes</taxon>
        <taxon>Agaricomycetidae</taxon>
        <taxon>Agaricales</taxon>
        <taxon>Marasmiineae</taxon>
        <taxon>Marasmiaceae</taxon>
        <taxon>Moniliophthora</taxon>
    </lineage>
</organism>
<keyword evidence="3" id="KW-1185">Reference proteome</keyword>
<dbReference type="Proteomes" id="UP000017559">
    <property type="component" value="Unassembled WGS sequence"/>
</dbReference>
<keyword evidence="1" id="KW-1133">Transmembrane helix</keyword>
<name>V2X191_MONRO</name>
<gene>
    <name evidence="2" type="ORF">Moror_16695</name>
</gene>
<dbReference type="AlphaFoldDB" id="V2X191"/>
<sequence>MANWSYQHLATDVKSWRATSFLCGTPRRRLAAVAACLFFTLGLLMAHLAMKTYSQQLYHSTSSPSTPHDKVIAMGPPHYDPIREYEKTLPQHNLDLPFPEGKTGRYVKFANQIRFLGWNNCFNEVLMNAHLAYESKRAYVFQDYVWAPHHYPWPQEQWYGDFPRTPLNAIISGPTAGGLWDEGDDAPRSVTEAWFDVVCPQGERRIINTREVKPDITEAPGLVVFETWRKPLHDAPERCIEIQAASAEEDAFAQTFDLQLWGNKDRVVPLLDAFMKSPTSRLLGTSPLVNSAIDRNEYIFFPRGPRPPHPVVRDPWERMMAIHLRRGDYEQHCQGLAVLNPGYYSWNLLDSLPDRYTPPPGGWTEENVAIFMPHCWPSIEQIVQKAHDARKDYIAASPKGGVQRTLDVMYLLTNEKGEFLGQLTEALQKDGWYTIRTTRDLILDQEQTDVSMAVDMDIARRAAVFVGNGFSSFTSNIVYRRLKDGKETGSIRFY</sequence>
<evidence type="ECO:0000256" key="1">
    <source>
        <dbReference type="SAM" id="Phobius"/>
    </source>
</evidence>
<dbReference type="EMBL" id="AWSO01000963">
    <property type="protein sequence ID" value="ESK86190.1"/>
    <property type="molecule type" value="Genomic_DNA"/>
</dbReference>
<keyword evidence="1" id="KW-0812">Transmembrane</keyword>
<dbReference type="Gene3D" id="3.40.50.11350">
    <property type="match status" value="1"/>
</dbReference>
<dbReference type="KEGG" id="mrr:Moror_16695"/>
<evidence type="ECO:0000313" key="3">
    <source>
        <dbReference type="Proteomes" id="UP000017559"/>
    </source>
</evidence>
<evidence type="ECO:0000313" key="2">
    <source>
        <dbReference type="EMBL" id="ESK86190.1"/>
    </source>
</evidence>
<dbReference type="OrthoDB" id="2559662at2759"/>
<feature type="transmembrane region" description="Helical" evidence="1">
    <location>
        <begin position="30"/>
        <end position="50"/>
    </location>
</feature>
<dbReference type="CDD" id="cd11296">
    <property type="entry name" value="O-FucT_like"/>
    <property type="match status" value="1"/>
</dbReference>